<evidence type="ECO:0000313" key="3">
    <source>
        <dbReference type="Proteomes" id="UP001166286"/>
    </source>
</evidence>
<feature type="transmembrane region" description="Helical" evidence="1">
    <location>
        <begin position="64"/>
        <end position="82"/>
    </location>
</feature>
<gene>
    <name evidence="2" type="ORF">JMJ35_009998</name>
</gene>
<organism evidence="2 3">
    <name type="scientific">Cladonia borealis</name>
    <dbReference type="NCBI Taxonomy" id="184061"/>
    <lineage>
        <taxon>Eukaryota</taxon>
        <taxon>Fungi</taxon>
        <taxon>Dikarya</taxon>
        <taxon>Ascomycota</taxon>
        <taxon>Pezizomycotina</taxon>
        <taxon>Lecanoromycetes</taxon>
        <taxon>OSLEUM clade</taxon>
        <taxon>Lecanoromycetidae</taxon>
        <taxon>Lecanorales</taxon>
        <taxon>Lecanorineae</taxon>
        <taxon>Cladoniaceae</taxon>
        <taxon>Cladonia</taxon>
    </lineage>
</organism>
<keyword evidence="3" id="KW-1185">Reference proteome</keyword>
<reference evidence="2" key="1">
    <citation type="submission" date="2023-03" db="EMBL/GenBank/DDBJ databases">
        <title>Complete genome of Cladonia borealis.</title>
        <authorList>
            <person name="Park H."/>
        </authorList>
    </citation>
    <scope>NUCLEOTIDE SEQUENCE</scope>
    <source>
        <strain evidence="2">ANT050790</strain>
    </source>
</reference>
<proteinExistence type="predicted"/>
<keyword evidence="1" id="KW-0472">Membrane</keyword>
<protein>
    <submittedName>
        <fullName evidence="2">Uncharacterized protein</fullName>
    </submittedName>
</protein>
<keyword evidence="1" id="KW-1133">Transmembrane helix</keyword>
<sequence>MKSSYGSKVATTKTPDHIDQAIREYLSNLRNSYDGDNTATAEGVLHEVQSLERRQYAQSRFRRIAAYLQPLLGFFMMYSPALDMMVQFDPNPSTIVWGSLKSSAPGPLERDPILQVRRMRINKTRRHPLYLCQVALKDLYLEVLLFLQKIQTTVSHICPASRLLIESFFRSTDVQFQDNIQRLSRGTERE</sequence>
<name>A0AA39QQW3_9LECA</name>
<dbReference type="Proteomes" id="UP001166286">
    <property type="component" value="Unassembled WGS sequence"/>
</dbReference>
<evidence type="ECO:0000313" key="2">
    <source>
        <dbReference type="EMBL" id="KAK0507475.1"/>
    </source>
</evidence>
<comment type="caution">
    <text evidence="2">The sequence shown here is derived from an EMBL/GenBank/DDBJ whole genome shotgun (WGS) entry which is preliminary data.</text>
</comment>
<dbReference type="AlphaFoldDB" id="A0AA39QQW3"/>
<evidence type="ECO:0000256" key="1">
    <source>
        <dbReference type="SAM" id="Phobius"/>
    </source>
</evidence>
<dbReference type="EMBL" id="JAFEKC020000023">
    <property type="protein sequence ID" value="KAK0507475.1"/>
    <property type="molecule type" value="Genomic_DNA"/>
</dbReference>
<accession>A0AA39QQW3</accession>
<keyword evidence="1" id="KW-0812">Transmembrane</keyword>